<keyword evidence="1" id="KW-0963">Cytoplasm</keyword>
<comment type="similarity">
    <text evidence="1">Belongs to the C1D family.</text>
</comment>
<keyword evidence="1" id="KW-0698">rRNA processing</keyword>
<dbReference type="GO" id="GO:0010468">
    <property type="term" value="P:regulation of gene expression"/>
    <property type="evidence" value="ECO:0007669"/>
    <property type="project" value="TreeGrafter"/>
</dbReference>
<evidence type="ECO:0000313" key="6">
    <source>
        <dbReference type="Proteomes" id="UP000290189"/>
    </source>
</evidence>
<evidence type="ECO:0000313" key="4">
    <source>
        <dbReference type="EMBL" id="SPQ96109.1"/>
    </source>
</evidence>
<dbReference type="Proteomes" id="UP000039324">
    <property type="component" value="Unassembled WGS sequence"/>
</dbReference>
<keyword evidence="4" id="KW-0496">Mitochondrion</keyword>
<comment type="subunit">
    <text evidence="1">Monomer and homodimer.</text>
</comment>
<dbReference type="Proteomes" id="UP000290189">
    <property type="component" value="Unassembled WGS sequence"/>
</dbReference>
<comment type="subcellular location">
    <subcellularLocation>
        <location evidence="1">Cytoplasm</location>
    </subcellularLocation>
    <subcellularLocation>
        <location evidence="1">Nucleus</location>
        <location evidence="1">Nucleolus</location>
    </subcellularLocation>
    <subcellularLocation>
        <location evidence="1">Nucleus</location>
    </subcellularLocation>
</comment>
<keyword evidence="1" id="KW-0694">RNA-binding</keyword>
<dbReference type="PANTHER" id="PTHR15341:SF3">
    <property type="entry name" value="NUCLEAR NUCLEIC ACID-BINDING PROTEIN C1D"/>
    <property type="match status" value="1"/>
</dbReference>
<evidence type="ECO:0000313" key="5">
    <source>
        <dbReference type="Proteomes" id="UP000039324"/>
    </source>
</evidence>
<dbReference type="STRING" id="37360.A0A0G4ISF4"/>
<name>A0A0G4ISF4_PLABS</name>
<sequence length="199" mass="21737">MSGGALDDGVQAGIEQLECSLAGIEALLEKLNPAAFEAAVEALGVHDGAKLHATTAFAVSSLYFVYLRCLGQVPQDHALNKEISRVKSYFEKIRRARDGGAGDQPTSRVDTAAAGRFVRHALGSQQIDLDAKTVADKLEADAQHGRTHKRFASRRLASDSRSTVAPETNNVLWQKLRAQATSTEELVDKFLEEHRKRKQ</sequence>
<dbReference type="InterPro" id="IPR011082">
    <property type="entry name" value="Exosome-assoc_fac/DNA_repair"/>
</dbReference>
<geneLocation type="mitochondrion" evidence="4"/>
<keyword evidence="5" id="KW-1185">Reference proteome</keyword>
<organism evidence="3 5">
    <name type="scientific">Plasmodiophora brassicae</name>
    <name type="common">Clubroot disease agent</name>
    <dbReference type="NCBI Taxonomy" id="37360"/>
    <lineage>
        <taxon>Eukaryota</taxon>
        <taxon>Sar</taxon>
        <taxon>Rhizaria</taxon>
        <taxon>Endomyxa</taxon>
        <taxon>Phytomyxea</taxon>
        <taxon>Plasmodiophorida</taxon>
        <taxon>Plasmodiophoridae</taxon>
        <taxon>Plasmodiophora</taxon>
    </lineage>
</organism>
<accession>A0A0G4ISF4</accession>
<feature type="region of interest" description="Disordered" evidence="2">
    <location>
        <begin position="141"/>
        <end position="163"/>
    </location>
</feature>
<dbReference type="GO" id="GO:0005730">
    <property type="term" value="C:nucleolus"/>
    <property type="evidence" value="ECO:0007669"/>
    <property type="project" value="UniProtKB-SubCell"/>
</dbReference>
<dbReference type="GO" id="GO:0003723">
    <property type="term" value="F:RNA binding"/>
    <property type="evidence" value="ECO:0007669"/>
    <property type="project" value="UniProtKB-UniRule"/>
</dbReference>
<dbReference type="GO" id="GO:0003677">
    <property type="term" value="F:DNA binding"/>
    <property type="evidence" value="ECO:0007669"/>
    <property type="project" value="UniProtKB-KW"/>
</dbReference>
<dbReference type="GO" id="GO:0005737">
    <property type="term" value="C:cytoplasm"/>
    <property type="evidence" value="ECO:0007669"/>
    <property type="project" value="UniProtKB-SubCell"/>
</dbReference>
<dbReference type="GO" id="GO:0000178">
    <property type="term" value="C:exosome (RNase complex)"/>
    <property type="evidence" value="ECO:0007669"/>
    <property type="project" value="TreeGrafter"/>
</dbReference>
<protein>
    <recommendedName>
        <fullName evidence="1">Nuclear nucleic acid-binding protein C1D</fullName>
    </recommendedName>
</protein>
<reference evidence="3 5" key="1">
    <citation type="submission" date="2015-02" db="EMBL/GenBank/DDBJ databases">
        <authorList>
            <person name="Chooi Y.-H."/>
        </authorList>
    </citation>
    <scope>NUCLEOTIDE SEQUENCE [LARGE SCALE GENOMIC DNA]</scope>
    <source>
        <strain evidence="3">E3</strain>
    </source>
</reference>
<dbReference type="OrthoDB" id="10261072at2759"/>
<dbReference type="PANTHER" id="PTHR15341">
    <property type="entry name" value="SUN-COR STEROID HORMONE RECEPTOR CO-REPRESSOR"/>
    <property type="match status" value="1"/>
</dbReference>
<keyword evidence="1" id="KW-0539">Nucleus</keyword>
<dbReference type="EMBL" id="OVEO01000005">
    <property type="protein sequence ID" value="SPQ96109.1"/>
    <property type="molecule type" value="Genomic_DNA"/>
</dbReference>
<gene>
    <name evidence="3" type="ORF">PBRA_006185</name>
    <name evidence="4" type="ORF">PLBR_LOCUS3324</name>
</gene>
<dbReference type="GO" id="GO:0000460">
    <property type="term" value="P:maturation of 5.8S rRNA"/>
    <property type="evidence" value="ECO:0007669"/>
    <property type="project" value="TreeGrafter"/>
</dbReference>
<dbReference type="AlphaFoldDB" id="A0A0G4ISF4"/>
<proteinExistence type="inferred from homology"/>
<reference evidence="4 6" key="2">
    <citation type="submission" date="2018-03" db="EMBL/GenBank/DDBJ databases">
        <authorList>
            <person name="Fogelqvist J."/>
        </authorList>
    </citation>
    <scope>NUCLEOTIDE SEQUENCE [LARGE SCALE GENOMIC DNA]</scope>
</reference>
<comment type="function">
    <text evidence="1">Plays a role in the recruitment of the exosome to pre-rRNA to mediate the 3'-5' end processing of the 5.8S rRNA.</text>
</comment>
<evidence type="ECO:0000313" key="3">
    <source>
        <dbReference type="EMBL" id="CEO98071.1"/>
    </source>
</evidence>
<keyword evidence="1" id="KW-0238">DNA-binding</keyword>
<dbReference type="EMBL" id="CDSF01000082">
    <property type="protein sequence ID" value="CEO98071.1"/>
    <property type="molecule type" value="Genomic_DNA"/>
</dbReference>
<evidence type="ECO:0000256" key="2">
    <source>
        <dbReference type="SAM" id="MobiDB-lite"/>
    </source>
</evidence>
<evidence type="ECO:0000256" key="1">
    <source>
        <dbReference type="RuleBase" id="RU368003"/>
    </source>
</evidence>